<dbReference type="Proteomes" id="UP000287124">
    <property type="component" value="Unassembled WGS sequence"/>
</dbReference>
<evidence type="ECO:0000313" key="2">
    <source>
        <dbReference type="EMBL" id="RTE72945.1"/>
    </source>
</evidence>
<dbReference type="AlphaFoldDB" id="A0A430LBA0"/>
<dbReference type="Gene3D" id="3.50.50.60">
    <property type="entry name" value="FAD/NAD(P)-binding domain"/>
    <property type="match status" value="1"/>
</dbReference>
<dbReference type="GO" id="GO:0016192">
    <property type="term" value="P:vesicle-mediated transport"/>
    <property type="evidence" value="ECO:0007669"/>
    <property type="project" value="TreeGrafter"/>
</dbReference>
<accession>A0A430LBA0</accession>
<name>A0A430LBA0_9HYPO</name>
<comment type="caution">
    <text evidence="2">The sequence shown here is derived from an EMBL/GenBank/DDBJ whole genome shotgun (WGS) entry which is preliminary data.</text>
</comment>
<organism evidence="2 3">
    <name type="scientific">Fusarium euwallaceae</name>
    <dbReference type="NCBI Taxonomy" id="1147111"/>
    <lineage>
        <taxon>Eukaryota</taxon>
        <taxon>Fungi</taxon>
        <taxon>Dikarya</taxon>
        <taxon>Ascomycota</taxon>
        <taxon>Pezizomycotina</taxon>
        <taxon>Sordariomycetes</taxon>
        <taxon>Hypocreomycetidae</taxon>
        <taxon>Hypocreales</taxon>
        <taxon>Nectriaceae</taxon>
        <taxon>Fusarium</taxon>
        <taxon>Fusarium solani species complex</taxon>
    </lineage>
</organism>
<dbReference type="InterPro" id="IPR018203">
    <property type="entry name" value="GDP_dissociation_inhibitor"/>
</dbReference>
<dbReference type="PANTHER" id="PTHR11787">
    <property type="entry name" value="RAB GDP-DISSOCIATION INHIBITOR"/>
    <property type="match status" value="1"/>
</dbReference>
<dbReference type="Pfam" id="PF00996">
    <property type="entry name" value="GDI"/>
    <property type="match status" value="1"/>
</dbReference>
<feature type="non-terminal residue" evidence="2">
    <location>
        <position position="59"/>
    </location>
</feature>
<proteinExistence type="inferred from homology"/>
<dbReference type="GO" id="GO:0005093">
    <property type="term" value="F:Rab GDP-dissociation inhibitor activity"/>
    <property type="evidence" value="ECO:0007669"/>
    <property type="project" value="TreeGrafter"/>
</dbReference>
<dbReference type="SUPFAM" id="SSF51905">
    <property type="entry name" value="FAD/NAD(P)-binding domain"/>
    <property type="match status" value="1"/>
</dbReference>
<dbReference type="InterPro" id="IPR036188">
    <property type="entry name" value="FAD/NAD-bd_sf"/>
</dbReference>
<comment type="similarity">
    <text evidence="1">Belongs to the Rab GDI family.</text>
</comment>
<dbReference type="EMBL" id="MIKF01000286">
    <property type="protein sequence ID" value="RTE72945.1"/>
    <property type="molecule type" value="Genomic_DNA"/>
</dbReference>
<evidence type="ECO:0000256" key="1">
    <source>
        <dbReference type="ARBA" id="ARBA00005593"/>
    </source>
</evidence>
<dbReference type="PANTHER" id="PTHR11787:SF8">
    <property type="entry name" value="RAB GDP DISSOCIATION INHIBITOR"/>
    <property type="match status" value="1"/>
</dbReference>
<dbReference type="GO" id="GO:0007264">
    <property type="term" value="P:small GTPase-mediated signal transduction"/>
    <property type="evidence" value="ECO:0007669"/>
    <property type="project" value="InterPro"/>
</dbReference>
<evidence type="ECO:0000313" key="3">
    <source>
        <dbReference type="Proteomes" id="UP000287124"/>
    </source>
</evidence>
<dbReference type="PRINTS" id="PR00891">
    <property type="entry name" value="RABGDIREP"/>
</dbReference>
<dbReference type="GO" id="GO:0005737">
    <property type="term" value="C:cytoplasm"/>
    <property type="evidence" value="ECO:0007669"/>
    <property type="project" value="TreeGrafter"/>
</dbReference>
<gene>
    <name evidence="2" type="ORF">BHE90_012635</name>
</gene>
<reference evidence="2 3" key="1">
    <citation type="submission" date="2017-06" db="EMBL/GenBank/DDBJ databases">
        <title>Comparative genomic analysis of Ambrosia Fusariam Clade fungi.</title>
        <authorList>
            <person name="Stajich J.E."/>
            <person name="Carrillo J."/>
            <person name="Kijimoto T."/>
            <person name="Eskalen A."/>
            <person name="O'Donnell K."/>
            <person name="Kasson M."/>
        </authorList>
    </citation>
    <scope>NUCLEOTIDE SEQUENCE [LARGE SCALE GENOMIC DNA]</scope>
    <source>
        <strain evidence="2 3">UCR1854</strain>
    </source>
</reference>
<keyword evidence="3" id="KW-1185">Reference proteome</keyword>
<protein>
    <submittedName>
        <fullName evidence="2">Rab GDP-dissociation inhibitor</fullName>
    </submittedName>
</protein>
<sequence>MDEIAKEYDVIVLGTGLTECILSGVFSVKGKKVLHIDRNDHYGGEAASVNLEAGESGIP</sequence>